<organism evidence="3 4">
    <name type="scientific">Metapseudomonas otitidis</name>
    <dbReference type="NCBI Taxonomy" id="319939"/>
    <lineage>
        <taxon>Bacteria</taxon>
        <taxon>Pseudomonadati</taxon>
        <taxon>Pseudomonadota</taxon>
        <taxon>Gammaproteobacteria</taxon>
        <taxon>Pseudomonadales</taxon>
        <taxon>Pseudomonadaceae</taxon>
        <taxon>Metapseudomonas</taxon>
    </lineage>
</organism>
<dbReference type="InterPro" id="IPR050261">
    <property type="entry name" value="FrsA_esterase"/>
</dbReference>
<dbReference type="Proteomes" id="UP000501237">
    <property type="component" value="Chromosome"/>
</dbReference>
<dbReference type="InterPro" id="IPR029058">
    <property type="entry name" value="AB_hydrolase_fold"/>
</dbReference>
<dbReference type="InterPro" id="IPR000383">
    <property type="entry name" value="Xaa-Pro-like_dom"/>
</dbReference>
<dbReference type="Gene3D" id="3.40.50.1820">
    <property type="entry name" value="alpha/beta hydrolase"/>
    <property type="match status" value="1"/>
</dbReference>
<evidence type="ECO:0000313" key="4">
    <source>
        <dbReference type="Proteomes" id="UP000501237"/>
    </source>
</evidence>
<dbReference type="Pfam" id="PF02129">
    <property type="entry name" value="Peptidase_S15"/>
    <property type="match status" value="1"/>
</dbReference>
<evidence type="ECO:0000256" key="1">
    <source>
        <dbReference type="ARBA" id="ARBA00022801"/>
    </source>
</evidence>
<dbReference type="PANTHER" id="PTHR22946">
    <property type="entry name" value="DIENELACTONE HYDROLASE DOMAIN-CONTAINING PROTEIN-RELATED"/>
    <property type="match status" value="1"/>
</dbReference>
<dbReference type="KEGG" id="poj:PtoMrB4_46670"/>
<reference evidence="3 4" key="1">
    <citation type="journal article" date="2020" name="Microbiol. Resour. Announc.">
        <title>Complete genome sequence of Pseudomonas otitidis strain MrB4, isolated from Lake Biwa in Japan.</title>
        <authorList>
            <person name="Miyazaki K."/>
            <person name="Hase E."/>
            <person name="Maruya T."/>
        </authorList>
    </citation>
    <scope>NUCLEOTIDE SEQUENCE [LARGE SCALE GENOMIC DNA]</scope>
    <source>
        <strain evidence="3 4">MrB4</strain>
    </source>
</reference>
<dbReference type="RefSeq" id="WP_172434612.1">
    <property type="nucleotide sequence ID" value="NZ_AP022642.1"/>
</dbReference>
<dbReference type="PANTHER" id="PTHR22946:SF9">
    <property type="entry name" value="POLYKETIDE TRANSFERASE AF380"/>
    <property type="match status" value="1"/>
</dbReference>
<gene>
    <name evidence="3" type="ORF">PtoMrB4_46670</name>
</gene>
<dbReference type="Gene3D" id="1.10.10.800">
    <property type="match status" value="1"/>
</dbReference>
<dbReference type="EMBL" id="AP022642">
    <property type="protein sequence ID" value="BCA30690.1"/>
    <property type="molecule type" value="Genomic_DNA"/>
</dbReference>
<dbReference type="GeneID" id="57399886"/>
<keyword evidence="1" id="KW-0378">Hydrolase</keyword>
<sequence length="303" mass="33348">MPTVHRHSLRIPVNGIELDAWYYLPDAPAPFPLLLMSPGFAALKALHLDAFARHFAEAGFAVVLCDHRGFGASGGEPREDIDPWQQVDDLREVLTWASLRPEVDASRLGVWGSSYSGGHAIVLGALDRRVRCVVAQVPTISGHQSFLRRAGAGLHAAREAFQADRLARYQGQPPSYRRVISEGDAPGLYPGADASAFYGASATLAPDWQNRVTLRSSERASEYEPGSCIERVSPTPLMLLVAEHDTVTPTDLALAAYQQAREPKRLVLLPDGHFEPYTRHAPQAMAEALAWFRQHLMDQSKRP</sequence>
<evidence type="ECO:0000313" key="3">
    <source>
        <dbReference type="EMBL" id="BCA30690.1"/>
    </source>
</evidence>
<evidence type="ECO:0000259" key="2">
    <source>
        <dbReference type="Pfam" id="PF02129"/>
    </source>
</evidence>
<name>A0A679GU60_9GAMM</name>
<dbReference type="AlphaFoldDB" id="A0A679GU60"/>
<dbReference type="GO" id="GO:0052689">
    <property type="term" value="F:carboxylic ester hydrolase activity"/>
    <property type="evidence" value="ECO:0007669"/>
    <property type="project" value="UniProtKB-ARBA"/>
</dbReference>
<protein>
    <recommendedName>
        <fullName evidence="2">Xaa-Pro dipeptidyl-peptidase-like domain-containing protein</fullName>
    </recommendedName>
</protein>
<dbReference type="SUPFAM" id="SSF53474">
    <property type="entry name" value="alpha/beta-Hydrolases"/>
    <property type="match status" value="1"/>
</dbReference>
<accession>A0A679GU60</accession>
<proteinExistence type="predicted"/>
<feature type="domain" description="Xaa-Pro dipeptidyl-peptidase-like" evidence="2">
    <location>
        <begin position="15"/>
        <end position="274"/>
    </location>
</feature>